<evidence type="ECO:0000313" key="1">
    <source>
        <dbReference type="Proteomes" id="UP000095280"/>
    </source>
</evidence>
<name>A0A1I8HZV9_9PLAT</name>
<proteinExistence type="predicted"/>
<dbReference type="Gene3D" id="1.20.5.340">
    <property type="match status" value="1"/>
</dbReference>
<dbReference type="Proteomes" id="UP000095280">
    <property type="component" value="Unplaced"/>
</dbReference>
<dbReference type="WBParaSite" id="maker-uti_cns_0008897-snap-gene-0.5-mRNA-1">
    <property type="protein sequence ID" value="maker-uti_cns_0008897-snap-gene-0.5-mRNA-1"/>
    <property type="gene ID" value="maker-uti_cns_0008897-snap-gene-0.5"/>
</dbReference>
<keyword evidence="1" id="KW-1185">Reference proteome</keyword>
<evidence type="ECO:0000313" key="2">
    <source>
        <dbReference type="WBParaSite" id="maker-uti_cns_0008897-snap-gene-0.5-mRNA-1"/>
    </source>
</evidence>
<protein>
    <submittedName>
        <fullName evidence="2">Uncharacterized protein</fullName>
    </submittedName>
</protein>
<sequence>MENPGEQTRSDGITHGNEGSGSSGAGNIIPTDEETSLQAVVGSGQQAQVTERRESPIESGGRADRLSSLKDKDREIQSLIDQIKSLTAENSRLQQANANLAKELQHSRSEVRLLLDRLDKLNARIGRLDNRPNAVDLASDSLCCVCGPGLATEPQDCSDRRNNVSASHWLDAASRKMINSQIALLDARAKQLGEPHQFVESYSSLTTADAELSSRAPGTPDGGSESPSSSQQSIERRMRSLDDRIQELIGKRPYGTGLADDAECSGGIATSTPMVSSRPFPAVESMSGADSVLGPNRIYKGAIDEPSQDDTMQPP</sequence>
<reference evidence="2" key="1">
    <citation type="submission" date="2016-11" db="UniProtKB">
        <authorList>
            <consortium name="WormBaseParasite"/>
        </authorList>
    </citation>
    <scope>IDENTIFICATION</scope>
</reference>
<dbReference type="AlphaFoldDB" id="A0A1I8HZV9"/>
<accession>A0A1I8HZV9</accession>
<organism evidence="1 2">
    <name type="scientific">Macrostomum lignano</name>
    <dbReference type="NCBI Taxonomy" id="282301"/>
    <lineage>
        <taxon>Eukaryota</taxon>
        <taxon>Metazoa</taxon>
        <taxon>Spiralia</taxon>
        <taxon>Lophotrochozoa</taxon>
        <taxon>Platyhelminthes</taxon>
        <taxon>Rhabditophora</taxon>
        <taxon>Macrostomorpha</taxon>
        <taxon>Macrostomida</taxon>
        <taxon>Macrostomidae</taxon>
        <taxon>Macrostomum</taxon>
    </lineage>
</organism>